<dbReference type="PANTHER" id="PTHR12110">
    <property type="entry name" value="HYDROXYPYRUVATE ISOMERASE"/>
    <property type="match status" value="1"/>
</dbReference>
<keyword evidence="3" id="KW-0413">Isomerase</keyword>
<evidence type="ECO:0000259" key="2">
    <source>
        <dbReference type="Pfam" id="PF01261"/>
    </source>
</evidence>
<dbReference type="RefSeq" id="WP_206571098.1">
    <property type="nucleotide sequence ID" value="NZ_JAFKCW010000005.1"/>
</dbReference>
<keyword evidence="1" id="KW-0732">Signal</keyword>
<evidence type="ECO:0000313" key="4">
    <source>
        <dbReference type="Proteomes" id="UP000664698"/>
    </source>
</evidence>
<feature type="signal peptide" evidence="1">
    <location>
        <begin position="1"/>
        <end position="23"/>
    </location>
</feature>
<dbReference type="InterPro" id="IPR036237">
    <property type="entry name" value="Xyl_isomerase-like_sf"/>
</dbReference>
<feature type="domain" description="Xylose isomerase-like TIM barrel" evidence="2">
    <location>
        <begin position="55"/>
        <end position="285"/>
    </location>
</feature>
<dbReference type="InterPro" id="IPR050312">
    <property type="entry name" value="IolE/XylAMocC-like"/>
</dbReference>
<feature type="chain" id="PRO_5047447341" evidence="1">
    <location>
        <begin position="24"/>
        <end position="288"/>
    </location>
</feature>
<evidence type="ECO:0000256" key="1">
    <source>
        <dbReference type="SAM" id="SignalP"/>
    </source>
</evidence>
<dbReference type="EMBL" id="JAFKCW010000005">
    <property type="protein sequence ID" value="MBN7803096.1"/>
    <property type="molecule type" value="Genomic_DNA"/>
</dbReference>
<proteinExistence type="predicted"/>
<dbReference type="Proteomes" id="UP000664698">
    <property type="component" value="Unassembled WGS sequence"/>
</dbReference>
<protein>
    <submittedName>
        <fullName evidence="3">Sugar phosphate isomerase/epimerase</fullName>
    </submittedName>
</protein>
<dbReference type="PANTHER" id="PTHR12110:SF41">
    <property type="entry name" value="INOSOSE DEHYDRATASE"/>
    <property type="match status" value="1"/>
</dbReference>
<dbReference type="Pfam" id="PF01261">
    <property type="entry name" value="AP_endonuc_2"/>
    <property type="match status" value="1"/>
</dbReference>
<dbReference type="Gene3D" id="3.20.20.150">
    <property type="entry name" value="Divalent-metal-dependent TIM barrel enzymes"/>
    <property type="match status" value="1"/>
</dbReference>
<accession>A0ABS3BV30</accession>
<dbReference type="GO" id="GO:0016853">
    <property type="term" value="F:isomerase activity"/>
    <property type="evidence" value="ECO:0007669"/>
    <property type="project" value="UniProtKB-KW"/>
</dbReference>
<reference evidence="3 4" key="1">
    <citation type="submission" date="2021-03" db="EMBL/GenBank/DDBJ databases">
        <title>novel species isolated from a fishpond in China.</title>
        <authorList>
            <person name="Lu H."/>
            <person name="Cai Z."/>
        </authorList>
    </citation>
    <scope>NUCLEOTIDE SEQUENCE [LARGE SCALE GENOMIC DNA]</scope>
    <source>
        <strain evidence="3 4">JCM 31546</strain>
    </source>
</reference>
<gene>
    <name evidence="3" type="ORF">J0A67_19640</name>
</gene>
<keyword evidence="4" id="KW-1185">Reference proteome</keyword>
<dbReference type="SUPFAM" id="SSF51658">
    <property type="entry name" value="Xylose isomerase-like"/>
    <property type="match status" value="1"/>
</dbReference>
<evidence type="ECO:0000313" key="3">
    <source>
        <dbReference type="EMBL" id="MBN7803096.1"/>
    </source>
</evidence>
<sequence>MKKNFTLLVLALAWIFCPTETFSQKKGDPMLQVPLGIASYTFRNHWKNGVEPTLDIIQKLGFTEFEGGAPQGVSPEDFKKMLNDRGISIPSTGTGFELLESDPQAVADRAKALGASYVMCAWIPHKRGAFSKEDADRAIKAFNEGGKVLKENGITFKYHVHGYEFQPYGDGTLFDYLVENTDPRYVSLQMDVMWTHFGGGDPVALLKKYGNRWVSLHLKDFRKGAPKDMSGLTGPENDVALGEGELDFPGILREANKIGIKHMFIEDESDHELEALPKSIAYLKSLTY</sequence>
<comment type="caution">
    <text evidence="3">The sequence shown here is derived from an EMBL/GenBank/DDBJ whole genome shotgun (WGS) entry which is preliminary data.</text>
</comment>
<name>A0ABS3BV30_9BACT</name>
<dbReference type="InterPro" id="IPR013022">
    <property type="entry name" value="Xyl_isomerase-like_TIM-brl"/>
</dbReference>
<organism evidence="3 4">
    <name type="scientific">Algoriphagus aestuariicola</name>
    <dbReference type="NCBI Taxonomy" id="1852016"/>
    <lineage>
        <taxon>Bacteria</taxon>
        <taxon>Pseudomonadati</taxon>
        <taxon>Bacteroidota</taxon>
        <taxon>Cytophagia</taxon>
        <taxon>Cytophagales</taxon>
        <taxon>Cyclobacteriaceae</taxon>
        <taxon>Algoriphagus</taxon>
    </lineage>
</organism>